<dbReference type="InterPro" id="IPR006530">
    <property type="entry name" value="YD"/>
</dbReference>
<feature type="domain" description="Teneurin-like YD-shell" evidence="5">
    <location>
        <begin position="457"/>
        <end position="596"/>
    </location>
</feature>
<proteinExistence type="predicted"/>
<evidence type="ECO:0000256" key="1">
    <source>
        <dbReference type="ARBA" id="ARBA00022737"/>
    </source>
</evidence>
<dbReference type="NCBIfam" id="TIGR03696">
    <property type="entry name" value="Rhs_assc_core"/>
    <property type="match status" value="1"/>
</dbReference>
<feature type="region of interest" description="Disordered" evidence="2">
    <location>
        <begin position="123"/>
        <end position="169"/>
    </location>
</feature>
<dbReference type="InterPro" id="IPR001826">
    <property type="entry name" value="RHS"/>
</dbReference>
<feature type="region of interest" description="Disordered" evidence="2">
    <location>
        <begin position="1303"/>
        <end position="1335"/>
    </location>
</feature>
<dbReference type="EMBL" id="BAABBN010000007">
    <property type="protein sequence ID" value="GAA3923877.1"/>
    <property type="molecule type" value="Genomic_DNA"/>
</dbReference>
<accession>A0ABP7MI96</accession>
<name>A0ABP7MI96_9GAMM</name>
<dbReference type="InterPro" id="IPR050708">
    <property type="entry name" value="T6SS_VgrG/RHS"/>
</dbReference>
<dbReference type="Pfam" id="PF20148">
    <property type="entry name" value="DUF6531"/>
    <property type="match status" value="1"/>
</dbReference>
<feature type="domain" description="RHS protein conserved region" evidence="3">
    <location>
        <begin position="1108"/>
        <end position="1141"/>
    </location>
</feature>
<feature type="compositionally biased region" description="Polar residues" evidence="2">
    <location>
        <begin position="147"/>
        <end position="166"/>
    </location>
</feature>
<keyword evidence="1" id="KW-0677">Repeat</keyword>
<dbReference type="Pfam" id="PF12639">
    <property type="entry name" value="Colicin-DNase"/>
    <property type="match status" value="1"/>
</dbReference>
<feature type="compositionally biased region" description="Polar residues" evidence="2">
    <location>
        <begin position="124"/>
        <end position="134"/>
    </location>
</feature>
<dbReference type="NCBIfam" id="TIGR01643">
    <property type="entry name" value="YD_repeat_2x"/>
    <property type="match status" value="8"/>
</dbReference>
<dbReference type="InterPro" id="IPR045351">
    <property type="entry name" value="DUF6531"/>
</dbReference>
<feature type="domain" description="Teneurin-like YD-shell" evidence="5">
    <location>
        <begin position="789"/>
        <end position="860"/>
    </location>
</feature>
<dbReference type="PRINTS" id="PR00394">
    <property type="entry name" value="RHSPROTEIN"/>
</dbReference>
<evidence type="ECO:0000259" key="5">
    <source>
        <dbReference type="Pfam" id="PF25023"/>
    </source>
</evidence>
<organism evidence="6 7">
    <name type="scientific">Litoribacillus peritrichatus</name>
    <dbReference type="NCBI Taxonomy" id="718191"/>
    <lineage>
        <taxon>Bacteria</taxon>
        <taxon>Pseudomonadati</taxon>
        <taxon>Pseudomonadota</taxon>
        <taxon>Gammaproteobacteria</taxon>
        <taxon>Oceanospirillales</taxon>
        <taxon>Oceanospirillaceae</taxon>
        <taxon>Litoribacillus</taxon>
    </lineage>
</organism>
<dbReference type="Pfam" id="PF03527">
    <property type="entry name" value="RHS"/>
    <property type="match status" value="1"/>
</dbReference>
<dbReference type="Pfam" id="PF25023">
    <property type="entry name" value="TEN_YD-shell"/>
    <property type="match status" value="3"/>
</dbReference>
<keyword evidence="7" id="KW-1185">Reference proteome</keyword>
<feature type="domain" description="Teneurin-like YD-shell" evidence="5">
    <location>
        <begin position="628"/>
        <end position="774"/>
    </location>
</feature>
<comment type="caution">
    <text evidence="6">The sequence shown here is derived from an EMBL/GenBank/DDBJ whole genome shotgun (WGS) entry which is preliminary data.</text>
</comment>
<dbReference type="RefSeq" id="WP_344798047.1">
    <property type="nucleotide sequence ID" value="NZ_BAABBN010000007.1"/>
</dbReference>
<gene>
    <name evidence="6" type="ORF">GCM10022277_19600</name>
</gene>
<dbReference type="Gene3D" id="2.180.10.10">
    <property type="entry name" value="RHS repeat-associated core"/>
    <property type="match status" value="2"/>
</dbReference>
<sequence length="1505" mass="171515">MDASQMIKIHAANGENLFFCREDKRSDLGSQRTYATVSEAYSHLISFVGFSRNLNLPGLIDVLEMFSPKQSQGLRFTVVTRNTQVAICQQLATLLVEGEISMYVEPPVQPKIQYASDFQKAPVRSQSLSKGGQATSTEDSETLDSSNPEAQATDQTGTNAAGQNDQANKDKICQSDPVAMSSGEEILELLDFELDGPMPIRWVRSYRSSQCQENIGLGHGWRSNFHIQLVEVFEELTDKEKLNQKTPELETLLLIDEEGRRLPFLPVPKGQTSYQLSEGLALHHEEGGRFRLVKPDNTHWTFVRLNGTWVLDRVSDIHGNQHRLFYSSAGRLTRIDLNPACGIEISYDHSGHLTQIVAVRHTEQGIQRHPTPLAQYQYDTNNDLIAGTNAQQQTERYHYQGHLFTQRVRASGFSHYFEWEGEGPSARCVHNWGDDGRYDYHFEYVDDERLAISTDGRGQVWKFWHDEEGRLISKQSPSGHQWQYEFDQHGQKVAERSPNGGTTQFTYNERGQLVSVQSPDGAITQYQYNGLGQRIVTIDAEGGVWQQEYSVVGHLKKTTLPNGAQTQFRYNEQSQLVEIERPDGALVKYRWNEQGQLLARAMGEQLFRYSYDELGRLNGVLDGSGVVTQYTRDNKGQLISIKAYEESDPDNTQEQRFQYDDSGRLIQNTDAQGRTHQYQFEGLSQPTKQIRPDGSWLHYQYDNERNLTGIQRSDGNEYLIEYDGEELPTKLTGFDGRQQSLKYDGEGRLIESDDCGEKAVRLKRDLQGRVTEQLGRSHKTQETQSNFFQYDKLGRVTFANNADRKLRFQYDANGQLLEHWQDQWKTEHQYDQSGRRTQTLLPDGQTVQFRYDKHGRLNQLGLNDQPLTLRKFDQQDREIERECSNGVLLKQSFDAFGKLTQQEWHNVDQVELAEQTQHQELNEHSAINQQRSYDYQASQLVSIEDSRLGNKQYSYDELDQLLAVKYDGAGTQSTEYFEWDNFGNPSGENAVIENDRLIKKNGASYRYDPCGNQIQADSGKADNEAPKQQTREFDGFNQLRRLRNNGKVNHYQYDALGRRSAKLTEQGKTDYLWDGDQLIGEHHQGKFRWYIYQPNTFLPIALVEEGRVYHYHLDHLGTPIKLTDNQGQTAWLADYSAFGEAQVTIEQVNNPIRFQGQYFDQESGLHYNRFRYYDPEIGRFIHQDPIGLVGGVNHYRYVQNPINWVDPLGLLCKEGKATLTAWLVAAEVDPQKIVGAIDDSELSKVRVNGLDYELKLDRENNGVELISLDDGSQEKMSAKDFAAGLDLDGPENNEFKKRAEADYKADPENGISPESKVIYGGRATPDGGRDSTQSKVFKDPETVHLDNDSSRKPVFVDGVMLPLASTYGKSKPVPKLEEAAGVASRTRKGRTYKINKDKNGMPEFTVFETYLGDEHINSGDESAHFRASNKRLGELLIEKPELKEELGLTEVQYKHLTKNPPSADGPKGLTWHHHQDTGKMQLVDEELHRSFGHVGGMERWGGGRG</sequence>
<evidence type="ECO:0000256" key="2">
    <source>
        <dbReference type="SAM" id="MobiDB-lite"/>
    </source>
</evidence>
<dbReference type="InterPro" id="IPR056823">
    <property type="entry name" value="TEN-like_YD-shell"/>
</dbReference>
<dbReference type="InterPro" id="IPR022385">
    <property type="entry name" value="Rhs_assc_core"/>
</dbReference>
<dbReference type="PANTHER" id="PTHR32305">
    <property type="match status" value="1"/>
</dbReference>
<dbReference type="Proteomes" id="UP001501565">
    <property type="component" value="Unassembled WGS sequence"/>
</dbReference>
<protein>
    <submittedName>
        <fullName evidence="6">RHS repeat-associated core domain-containing protein</fullName>
    </submittedName>
</protein>
<reference evidence="7" key="1">
    <citation type="journal article" date="2019" name="Int. J. Syst. Evol. Microbiol.">
        <title>The Global Catalogue of Microorganisms (GCM) 10K type strain sequencing project: providing services to taxonomists for standard genome sequencing and annotation.</title>
        <authorList>
            <consortium name="The Broad Institute Genomics Platform"/>
            <consortium name="The Broad Institute Genome Sequencing Center for Infectious Disease"/>
            <person name="Wu L."/>
            <person name="Ma J."/>
        </authorList>
    </citation>
    <scope>NUCLEOTIDE SEQUENCE [LARGE SCALE GENOMIC DNA]</scope>
    <source>
        <strain evidence="7">JCM 17551</strain>
    </source>
</reference>
<dbReference type="PANTHER" id="PTHR32305:SF15">
    <property type="entry name" value="PROTEIN RHSA-RELATED"/>
    <property type="match status" value="1"/>
</dbReference>
<evidence type="ECO:0000313" key="6">
    <source>
        <dbReference type="EMBL" id="GAA3923877.1"/>
    </source>
</evidence>
<feature type="domain" description="DUF6531" evidence="4">
    <location>
        <begin position="176"/>
        <end position="264"/>
    </location>
</feature>
<evidence type="ECO:0000313" key="7">
    <source>
        <dbReference type="Proteomes" id="UP001501565"/>
    </source>
</evidence>
<evidence type="ECO:0000259" key="4">
    <source>
        <dbReference type="Pfam" id="PF20148"/>
    </source>
</evidence>
<evidence type="ECO:0000259" key="3">
    <source>
        <dbReference type="Pfam" id="PF03527"/>
    </source>
</evidence>